<protein>
    <submittedName>
        <fullName evidence="1">Uncharacterized protein</fullName>
    </submittedName>
</protein>
<sequence length="152" mass="16588">MHGTPHHSPPTFLYLADCTLPQDGFLFLISTATHPSPAPLPPPLLLCPRRISSFSLTTGWYRRRRRQCVGDGGMDAAAEEDVLGRRHRALARAAAGGAVPGVRGVHLLRGPARDVHPGAVLLRHQLQHPQPSIRRLLLHPAHLQLPQLPPLA</sequence>
<reference evidence="2" key="1">
    <citation type="submission" date="2015-12" db="EMBL/GenBank/DDBJ databases">
        <title>Update maize B73 reference genome by single molecule sequencing technologies.</title>
        <authorList>
            <consortium name="Maize Genome Sequencing Project"/>
            <person name="Ware D."/>
        </authorList>
    </citation>
    <scope>NUCLEOTIDE SEQUENCE [LARGE SCALE GENOMIC DNA]</scope>
    <source>
        <strain evidence="2">cv. B73</strain>
    </source>
</reference>
<dbReference type="OrthoDB" id="10589334at2759"/>
<dbReference type="RefSeq" id="NP_001143550.2">
    <property type="nucleotide sequence ID" value="NM_001150078.2"/>
</dbReference>
<accession>A0A804MJC6</accession>
<reference evidence="1" key="2">
    <citation type="submission" date="2019-07" db="EMBL/GenBank/DDBJ databases">
        <authorList>
            <person name="Seetharam A."/>
            <person name="Woodhouse M."/>
            <person name="Cannon E."/>
        </authorList>
    </citation>
    <scope>NUCLEOTIDE SEQUENCE [LARGE SCALE GENOMIC DNA]</scope>
    <source>
        <strain evidence="1">cv. B73</strain>
    </source>
</reference>
<evidence type="ECO:0000313" key="2">
    <source>
        <dbReference type="Proteomes" id="UP000007305"/>
    </source>
</evidence>
<gene>
    <name evidence="1" type="primary">LOC100276243</name>
</gene>
<dbReference type="KEGG" id="zma:100276243"/>
<dbReference type="Gramene" id="Zm00001eb090500_T001">
    <property type="protein sequence ID" value="Zm00001eb090500_P001"/>
    <property type="gene ID" value="Zm00001eb090500"/>
</dbReference>
<proteinExistence type="predicted"/>
<dbReference type="EnsemblPlants" id="Zm00001eb090500_T001">
    <property type="protein sequence ID" value="Zm00001eb090500_P001"/>
    <property type="gene ID" value="Zm00001eb090500"/>
</dbReference>
<organism evidence="1 2">
    <name type="scientific">Zea mays</name>
    <name type="common">Maize</name>
    <dbReference type="NCBI Taxonomy" id="4577"/>
    <lineage>
        <taxon>Eukaryota</taxon>
        <taxon>Viridiplantae</taxon>
        <taxon>Streptophyta</taxon>
        <taxon>Embryophyta</taxon>
        <taxon>Tracheophyta</taxon>
        <taxon>Spermatophyta</taxon>
        <taxon>Magnoliopsida</taxon>
        <taxon>Liliopsida</taxon>
        <taxon>Poales</taxon>
        <taxon>Poaceae</taxon>
        <taxon>PACMAD clade</taxon>
        <taxon>Panicoideae</taxon>
        <taxon>Andropogonodae</taxon>
        <taxon>Andropogoneae</taxon>
        <taxon>Tripsacinae</taxon>
        <taxon>Zea</taxon>
    </lineage>
</organism>
<keyword evidence="2" id="KW-1185">Reference proteome</keyword>
<name>A0A804MJC6_MAIZE</name>
<evidence type="ECO:0000313" key="1">
    <source>
        <dbReference type="EnsemblPlants" id="Zm00001eb090500_P001"/>
    </source>
</evidence>
<dbReference type="AlphaFoldDB" id="A0A804MJC6"/>
<dbReference type="InParanoid" id="A0A804MJC6"/>
<dbReference type="GeneID" id="100276243"/>
<reference evidence="1" key="3">
    <citation type="submission" date="2021-05" db="UniProtKB">
        <authorList>
            <consortium name="EnsemblPlants"/>
        </authorList>
    </citation>
    <scope>IDENTIFICATION</scope>
    <source>
        <strain evidence="1">cv. B73</strain>
    </source>
</reference>
<dbReference type="Proteomes" id="UP000007305">
    <property type="component" value="Chromosome 2"/>
</dbReference>